<feature type="region of interest" description="Disordered" evidence="1">
    <location>
        <begin position="1"/>
        <end position="34"/>
    </location>
</feature>
<reference evidence="2" key="1">
    <citation type="submission" date="2018-08" db="EMBL/GenBank/DDBJ databases">
        <title>Oryza rufipogon genomic DNA, chromosome 11, BAC clone:ORUFIa0001E23.</title>
        <authorList>
            <person name="Wu J."/>
            <person name="Kanamori H."/>
        </authorList>
    </citation>
    <scope>NUCLEOTIDE SEQUENCE</scope>
    <source>
        <strain evidence="2">W1943</strain>
    </source>
</reference>
<accession>A0A679BD32</accession>
<proteinExistence type="predicted"/>
<name>A0A679BD32_ORYRU</name>
<evidence type="ECO:0000256" key="1">
    <source>
        <dbReference type="SAM" id="MobiDB-lite"/>
    </source>
</evidence>
<reference evidence="3" key="2">
    <citation type="submission" date="2018-08" db="EMBL/GenBank/DDBJ databases">
        <title>Oryza rufipogon genomic DNA, chromosome 11, BAC clone:ORUFIb0044H24.</title>
        <authorList>
            <person name="Wu J."/>
            <person name="Kanamori H."/>
        </authorList>
    </citation>
    <scope>NUCLEOTIDE SEQUENCE</scope>
    <source>
        <strain evidence="3">W1943</strain>
    </source>
</reference>
<gene>
    <name evidence="3" type="primary">ORUFIb0044H24.3</name>
    <name evidence="2" type="synonym">ORUFIa0001E23.24</name>
</gene>
<organism evidence="3">
    <name type="scientific">Oryza rufipogon</name>
    <name type="common">Brownbeard rice</name>
    <name type="synonym">Asian wild rice</name>
    <dbReference type="NCBI Taxonomy" id="4529"/>
    <lineage>
        <taxon>Eukaryota</taxon>
        <taxon>Viridiplantae</taxon>
        <taxon>Streptophyta</taxon>
        <taxon>Embryophyta</taxon>
        <taxon>Tracheophyta</taxon>
        <taxon>Spermatophyta</taxon>
        <taxon>Magnoliopsida</taxon>
        <taxon>Liliopsida</taxon>
        <taxon>Poales</taxon>
        <taxon>Poaceae</taxon>
        <taxon>BOP clade</taxon>
        <taxon>Oryzoideae</taxon>
        <taxon>Oryzeae</taxon>
        <taxon>Oryzinae</taxon>
        <taxon>Oryza</taxon>
    </lineage>
</organism>
<dbReference type="AlphaFoldDB" id="A0A679BD32"/>
<evidence type="ECO:0000313" key="2">
    <source>
        <dbReference type="EMBL" id="BBF90189.1"/>
    </source>
</evidence>
<sequence length="97" mass="10611">MHAAAAGPDLARQGDNGQQTWANGPKSSGPRRRISNPISQFARACICVQNISECESLIRAAYENQFSFASREAPMKKIDFHMRCVHLLPAAKSILAV</sequence>
<feature type="compositionally biased region" description="Polar residues" evidence="1">
    <location>
        <begin position="15"/>
        <end position="26"/>
    </location>
</feature>
<dbReference type="EMBL" id="AP018894">
    <property type="protein sequence ID" value="BBF90192.1"/>
    <property type="molecule type" value="Genomic_DNA"/>
</dbReference>
<protein>
    <submittedName>
        <fullName evidence="3">Uncharacterized protein</fullName>
    </submittedName>
</protein>
<evidence type="ECO:0000313" key="3">
    <source>
        <dbReference type="EMBL" id="BBF90192.1"/>
    </source>
</evidence>
<dbReference type="EMBL" id="AP018893">
    <property type="protein sequence ID" value="BBF90189.1"/>
    <property type="molecule type" value="Genomic_DNA"/>
</dbReference>